<keyword evidence="3" id="KW-1185">Reference proteome</keyword>
<accession>A0ABY3WNY1</accession>
<dbReference type="EMBL" id="CP071872">
    <property type="protein sequence ID" value="UNM12290.1"/>
    <property type="molecule type" value="Genomic_DNA"/>
</dbReference>
<sequence>MSARKNLVGRLLGGLSRIRVRLGDRARLAAFLRRERPAAKRIAWALFEGLVGAAVGLGVVTLWLANR</sequence>
<dbReference type="RefSeq" id="WP_242330898.1">
    <property type="nucleotide sequence ID" value="NZ_CP071872.1"/>
</dbReference>
<evidence type="ECO:0000313" key="2">
    <source>
        <dbReference type="EMBL" id="UNM12290.1"/>
    </source>
</evidence>
<reference evidence="2 3" key="1">
    <citation type="submission" date="2021-03" db="EMBL/GenBank/DDBJ databases">
        <title>Complete genome of Streptomyces formicae strain 1H-GS9 (DSM 100524).</title>
        <authorList>
            <person name="Atanasov K.E."/>
            <person name="Altabella T."/>
            <person name="Ferrer A."/>
        </authorList>
    </citation>
    <scope>NUCLEOTIDE SEQUENCE [LARGE SCALE GENOMIC DNA]</scope>
    <source>
        <strain evidence="2 3">1H-GS9</strain>
    </source>
</reference>
<name>A0ABY3WNY1_9ACTN</name>
<keyword evidence="1" id="KW-0812">Transmembrane</keyword>
<keyword evidence="1" id="KW-0472">Membrane</keyword>
<feature type="transmembrane region" description="Helical" evidence="1">
    <location>
        <begin position="42"/>
        <end position="65"/>
    </location>
</feature>
<evidence type="ECO:0000313" key="3">
    <source>
        <dbReference type="Proteomes" id="UP000828924"/>
    </source>
</evidence>
<keyword evidence="1" id="KW-1133">Transmembrane helix</keyword>
<protein>
    <recommendedName>
        <fullName evidence="4">Integral membrane protein</fullName>
    </recommendedName>
</protein>
<proteinExistence type="predicted"/>
<evidence type="ECO:0000256" key="1">
    <source>
        <dbReference type="SAM" id="Phobius"/>
    </source>
</evidence>
<dbReference type="Proteomes" id="UP000828924">
    <property type="component" value="Chromosome"/>
</dbReference>
<organism evidence="2 3">
    <name type="scientific">Streptomyces formicae</name>
    <dbReference type="NCBI Taxonomy" id="1616117"/>
    <lineage>
        <taxon>Bacteria</taxon>
        <taxon>Bacillati</taxon>
        <taxon>Actinomycetota</taxon>
        <taxon>Actinomycetes</taxon>
        <taxon>Kitasatosporales</taxon>
        <taxon>Streptomycetaceae</taxon>
        <taxon>Streptomyces</taxon>
    </lineage>
</organism>
<gene>
    <name evidence="2" type="ORF">J4032_12790</name>
</gene>
<evidence type="ECO:0008006" key="4">
    <source>
        <dbReference type="Google" id="ProtNLM"/>
    </source>
</evidence>